<name>A0A381RPR6_9ZZZZ</name>
<protein>
    <submittedName>
        <fullName evidence="1">Uncharacterized protein</fullName>
    </submittedName>
</protein>
<reference evidence="1" key="1">
    <citation type="submission" date="2018-05" db="EMBL/GenBank/DDBJ databases">
        <authorList>
            <person name="Lanie J.A."/>
            <person name="Ng W.-L."/>
            <person name="Kazmierczak K.M."/>
            <person name="Andrzejewski T.M."/>
            <person name="Davidsen T.M."/>
            <person name="Wayne K.J."/>
            <person name="Tettelin H."/>
            <person name="Glass J.I."/>
            <person name="Rusch D."/>
            <person name="Podicherti R."/>
            <person name="Tsui H.-C.T."/>
            <person name="Winkler M.E."/>
        </authorList>
    </citation>
    <scope>NUCLEOTIDE SEQUENCE</scope>
</reference>
<gene>
    <name evidence="1" type="ORF">METZ01_LOCUS46729</name>
</gene>
<proteinExistence type="predicted"/>
<dbReference type="EMBL" id="UINC01002184">
    <property type="protein sequence ID" value="SUZ93875.1"/>
    <property type="molecule type" value="Genomic_DNA"/>
</dbReference>
<sequence>MTKILVTPRSLTSGSDHALNLLTKAGYDVNFSKHGVKPNGSYLIKLLPVSVGYLTRVLQLEHQTLLDWHDISLQPIHDFLTKCKYKVDPQ</sequence>
<evidence type="ECO:0000313" key="1">
    <source>
        <dbReference type="EMBL" id="SUZ93875.1"/>
    </source>
</evidence>
<accession>A0A381RPR6</accession>
<dbReference type="AlphaFoldDB" id="A0A381RPR6"/>
<organism evidence="1">
    <name type="scientific">marine metagenome</name>
    <dbReference type="NCBI Taxonomy" id="408172"/>
    <lineage>
        <taxon>unclassified sequences</taxon>
        <taxon>metagenomes</taxon>
        <taxon>ecological metagenomes</taxon>
    </lineage>
</organism>